<accession>A0A9Q0FXY5</accession>
<dbReference type="Gene3D" id="1.20.1280.50">
    <property type="match status" value="1"/>
</dbReference>
<sequence length="399" mass="44611">MQQVACGRRKEQKPLSSFTFFTSLVVLVLVLHLPVTYSSALTPSKGSTTLTTALRPAVAPPAEEVAFLFLESKMNNPQQKRVKLQGEQQQGSGGDVDRLSSLPDDLILHILWLLNDTKSAVRTSALSKRWEDRWFSLAHLNFHSWYRTEDTPSFISFILAALKQRLLRIRNSPVTKLRVCGSFLLERADDGMLIIEHILRYAASLGVQHLVLQFVSISVPCVFPENYNLDSLKVLELGKFYAFPQRFMSKLTVLNLQDCTFCATVFSRCPSLTTLCINGGHPMAGEHAFSIQAPNLKTLTIKNLDTSTLAPIVALHTPKLVSFSYHDVGKVIDFPVITLPSLERAEVRLRLSKPEIEFYYPSFCKLSRGISNADVCDLVVPEEYIAVHAGVRPKAKLGH</sequence>
<dbReference type="InterPro" id="IPR032675">
    <property type="entry name" value="LRR_dom_sf"/>
</dbReference>
<keyword evidence="1" id="KW-0812">Transmembrane</keyword>
<dbReference type="PANTHER" id="PTHR31900:SF34">
    <property type="entry name" value="EMB|CAB62440.1-RELATED"/>
    <property type="match status" value="1"/>
</dbReference>
<name>A0A9Q0FXY5_9ROSI</name>
<dbReference type="SUPFAM" id="SSF81383">
    <property type="entry name" value="F-box domain"/>
    <property type="match status" value="1"/>
</dbReference>
<reference evidence="2" key="2">
    <citation type="journal article" date="2023" name="Plants (Basel)">
        <title>Annotation of the Turnera subulata (Passifloraceae) Draft Genome Reveals the S-Locus Evolved after the Divergence of Turneroideae from Passifloroideae in a Stepwise Manner.</title>
        <authorList>
            <person name="Henning P.M."/>
            <person name="Roalson E.H."/>
            <person name="Mir W."/>
            <person name="McCubbin A.G."/>
            <person name="Shore J.S."/>
        </authorList>
    </citation>
    <scope>NUCLEOTIDE SEQUENCE</scope>
    <source>
        <strain evidence="2">F60SS</strain>
    </source>
</reference>
<protein>
    <recommendedName>
        <fullName evidence="4">F-box domain-containing protein</fullName>
    </recommendedName>
</protein>
<dbReference type="InterPro" id="IPR050232">
    <property type="entry name" value="FBL13/AtMIF1-like"/>
</dbReference>
<evidence type="ECO:0000313" key="3">
    <source>
        <dbReference type="Proteomes" id="UP001141552"/>
    </source>
</evidence>
<comment type="caution">
    <text evidence="2">The sequence shown here is derived from an EMBL/GenBank/DDBJ whole genome shotgun (WGS) entry which is preliminary data.</text>
</comment>
<dbReference type="Proteomes" id="UP001141552">
    <property type="component" value="Unassembled WGS sequence"/>
</dbReference>
<reference evidence="2" key="1">
    <citation type="submission" date="2022-02" db="EMBL/GenBank/DDBJ databases">
        <authorList>
            <person name="Henning P.M."/>
            <person name="McCubbin A.G."/>
            <person name="Shore J.S."/>
        </authorList>
    </citation>
    <scope>NUCLEOTIDE SEQUENCE</scope>
    <source>
        <strain evidence="2">F60SS</strain>
        <tissue evidence="2">Leaves</tissue>
    </source>
</reference>
<keyword evidence="3" id="KW-1185">Reference proteome</keyword>
<dbReference type="InterPro" id="IPR036047">
    <property type="entry name" value="F-box-like_dom_sf"/>
</dbReference>
<proteinExistence type="predicted"/>
<dbReference type="AlphaFoldDB" id="A0A9Q0FXY5"/>
<keyword evidence="1" id="KW-1133">Transmembrane helix</keyword>
<evidence type="ECO:0000313" key="2">
    <source>
        <dbReference type="EMBL" id="KAJ4839755.1"/>
    </source>
</evidence>
<evidence type="ECO:0000256" key="1">
    <source>
        <dbReference type="SAM" id="Phobius"/>
    </source>
</evidence>
<organism evidence="2 3">
    <name type="scientific">Turnera subulata</name>
    <dbReference type="NCBI Taxonomy" id="218843"/>
    <lineage>
        <taxon>Eukaryota</taxon>
        <taxon>Viridiplantae</taxon>
        <taxon>Streptophyta</taxon>
        <taxon>Embryophyta</taxon>
        <taxon>Tracheophyta</taxon>
        <taxon>Spermatophyta</taxon>
        <taxon>Magnoliopsida</taxon>
        <taxon>eudicotyledons</taxon>
        <taxon>Gunneridae</taxon>
        <taxon>Pentapetalae</taxon>
        <taxon>rosids</taxon>
        <taxon>fabids</taxon>
        <taxon>Malpighiales</taxon>
        <taxon>Passifloraceae</taxon>
        <taxon>Turnera</taxon>
    </lineage>
</organism>
<dbReference type="SUPFAM" id="SSF52047">
    <property type="entry name" value="RNI-like"/>
    <property type="match status" value="1"/>
</dbReference>
<dbReference type="OrthoDB" id="1848700at2759"/>
<feature type="transmembrane region" description="Helical" evidence="1">
    <location>
        <begin position="18"/>
        <end position="37"/>
    </location>
</feature>
<dbReference type="PANTHER" id="PTHR31900">
    <property type="entry name" value="F-BOX/RNI SUPERFAMILY PROTEIN-RELATED"/>
    <property type="match status" value="1"/>
</dbReference>
<dbReference type="Gene3D" id="3.80.10.10">
    <property type="entry name" value="Ribonuclease Inhibitor"/>
    <property type="match status" value="1"/>
</dbReference>
<dbReference type="EMBL" id="JAKUCV010003201">
    <property type="protein sequence ID" value="KAJ4839755.1"/>
    <property type="molecule type" value="Genomic_DNA"/>
</dbReference>
<gene>
    <name evidence="2" type="ORF">Tsubulata_044924</name>
</gene>
<keyword evidence="1" id="KW-0472">Membrane</keyword>
<evidence type="ECO:0008006" key="4">
    <source>
        <dbReference type="Google" id="ProtNLM"/>
    </source>
</evidence>